<organism evidence="2 3">
    <name type="scientific">Coccomyxa viridis</name>
    <dbReference type="NCBI Taxonomy" id="1274662"/>
    <lineage>
        <taxon>Eukaryota</taxon>
        <taxon>Viridiplantae</taxon>
        <taxon>Chlorophyta</taxon>
        <taxon>core chlorophytes</taxon>
        <taxon>Trebouxiophyceae</taxon>
        <taxon>Trebouxiophyceae incertae sedis</taxon>
        <taxon>Coccomyxaceae</taxon>
        <taxon>Coccomyxa</taxon>
    </lineage>
</organism>
<evidence type="ECO:0000313" key="2">
    <source>
        <dbReference type="EMBL" id="CAK0785894.1"/>
    </source>
</evidence>
<reference evidence="2 3" key="1">
    <citation type="submission" date="2023-10" db="EMBL/GenBank/DDBJ databases">
        <authorList>
            <person name="Maclean D."/>
            <person name="Macfadyen A."/>
        </authorList>
    </citation>
    <scope>NUCLEOTIDE SEQUENCE [LARGE SCALE GENOMIC DNA]</scope>
</reference>
<gene>
    <name evidence="2" type="ORF">CVIRNUC_009107</name>
</gene>
<proteinExistence type="predicted"/>
<dbReference type="Proteomes" id="UP001314263">
    <property type="component" value="Unassembled WGS sequence"/>
</dbReference>
<sequence length="243" mass="25352">MQGSRLCNASDRPKDPATPKPEKGLACEGHRDSPAQKKAKSARSKAGKAAETRPKGTKDQEANSSSAEQPEAVSQEGTMRSSQAAQRPVNGHAKASANSGNPHLPTRPGGSQSTGTPADKSRRLKGASAQGSTTSAAAAQRRKTPARPRKPSPPKSNAKGAASAQHEKPEGDALVKMVVSAALANIGEQQDGSAQRTSMSTRQLQDQIMGSFFFAGPGFQLPPTPERLPLPSSSLLQKPGRHQ</sequence>
<feature type="region of interest" description="Disordered" evidence="1">
    <location>
        <begin position="215"/>
        <end position="243"/>
    </location>
</feature>
<feature type="compositionally biased region" description="Basic residues" evidence="1">
    <location>
        <begin position="37"/>
        <end position="46"/>
    </location>
</feature>
<dbReference type="EMBL" id="CAUYUE010000013">
    <property type="protein sequence ID" value="CAK0785894.1"/>
    <property type="molecule type" value="Genomic_DNA"/>
</dbReference>
<protein>
    <submittedName>
        <fullName evidence="2">Uncharacterized protein</fullName>
    </submittedName>
</protein>
<feature type="compositionally biased region" description="Basic residues" evidence="1">
    <location>
        <begin position="140"/>
        <end position="152"/>
    </location>
</feature>
<accession>A0AAV1IEW5</accession>
<feature type="region of interest" description="Disordered" evidence="1">
    <location>
        <begin position="1"/>
        <end position="175"/>
    </location>
</feature>
<name>A0AAV1IEW5_9CHLO</name>
<keyword evidence="3" id="KW-1185">Reference proteome</keyword>
<evidence type="ECO:0000313" key="3">
    <source>
        <dbReference type="Proteomes" id="UP001314263"/>
    </source>
</evidence>
<evidence type="ECO:0000256" key="1">
    <source>
        <dbReference type="SAM" id="MobiDB-lite"/>
    </source>
</evidence>
<feature type="compositionally biased region" description="Polar residues" evidence="1">
    <location>
        <begin position="75"/>
        <end position="85"/>
    </location>
</feature>
<comment type="caution">
    <text evidence="2">The sequence shown here is derived from an EMBL/GenBank/DDBJ whole genome shotgun (WGS) entry which is preliminary data.</text>
</comment>
<feature type="compositionally biased region" description="Low complexity" evidence="1">
    <location>
        <begin position="126"/>
        <end position="139"/>
    </location>
</feature>
<feature type="compositionally biased region" description="Basic and acidic residues" evidence="1">
    <location>
        <begin position="11"/>
        <end position="35"/>
    </location>
</feature>
<feature type="compositionally biased region" description="Basic and acidic residues" evidence="1">
    <location>
        <begin position="48"/>
        <end position="61"/>
    </location>
</feature>
<dbReference type="AlphaFoldDB" id="A0AAV1IEW5"/>